<comment type="caution">
    <text evidence="7">The sequence shown here is derived from an EMBL/GenBank/DDBJ whole genome shotgun (WGS) entry which is preliminary data.</text>
</comment>
<gene>
    <name evidence="7" type="ORF">QBC32DRAFT_319246</name>
</gene>
<name>A0AAN6NLM3_9PEZI</name>
<keyword evidence="3 6" id="KW-1133">Transmembrane helix</keyword>
<dbReference type="SUPFAM" id="SSF103473">
    <property type="entry name" value="MFS general substrate transporter"/>
    <property type="match status" value="1"/>
</dbReference>
<evidence type="ECO:0000256" key="3">
    <source>
        <dbReference type="ARBA" id="ARBA00022989"/>
    </source>
</evidence>
<dbReference type="Proteomes" id="UP001303222">
    <property type="component" value="Unassembled WGS sequence"/>
</dbReference>
<sequence>MVEEEIKDIQLALAAEGEMLKGASVWDMFRDPVDRRRTILAVCGLTVQGASGAMYMIVYGIYFFKMADIGKPFENHVMLTSLGLVAILVNSAMTTHFGRRRVFLISGLILYGPGTKSTGQAIVALAVIYILGYNGMVATYAWISSGELPSQRLRSYTFGLATAIGFFAAWLTNFTAPYFINPESIMMYFYLPEVKGRTLEEIDQMFEARLPARKFRKYVCVGRGGVANESDSVDSKKGEEVMHAEEVKREFS</sequence>
<dbReference type="EMBL" id="MU859421">
    <property type="protein sequence ID" value="KAK3947083.1"/>
    <property type="molecule type" value="Genomic_DNA"/>
</dbReference>
<proteinExistence type="predicted"/>
<feature type="region of interest" description="Disordered" evidence="5">
    <location>
        <begin position="229"/>
        <end position="252"/>
    </location>
</feature>
<evidence type="ECO:0000313" key="8">
    <source>
        <dbReference type="Proteomes" id="UP001303222"/>
    </source>
</evidence>
<evidence type="ECO:0000256" key="6">
    <source>
        <dbReference type="SAM" id="Phobius"/>
    </source>
</evidence>
<feature type="transmembrane region" description="Helical" evidence="6">
    <location>
        <begin position="155"/>
        <end position="180"/>
    </location>
</feature>
<dbReference type="Gene3D" id="1.20.1250.20">
    <property type="entry name" value="MFS general substrate transporter like domains"/>
    <property type="match status" value="1"/>
</dbReference>
<comment type="subcellular location">
    <subcellularLocation>
        <location evidence="1">Membrane</location>
        <topology evidence="1">Multi-pass membrane protein</topology>
    </subcellularLocation>
</comment>
<organism evidence="7 8">
    <name type="scientific">Pseudoneurospora amorphoporcata</name>
    <dbReference type="NCBI Taxonomy" id="241081"/>
    <lineage>
        <taxon>Eukaryota</taxon>
        <taxon>Fungi</taxon>
        <taxon>Dikarya</taxon>
        <taxon>Ascomycota</taxon>
        <taxon>Pezizomycotina</taxon>
        <taxon>Sordariomycetes</taxon>
        <taxon>Sordariomycetidae</taxon>
        <taxon>Sordariales</taxon>
        <taxon>Sordariaceae</taxon>
        <taxon>Pseudoneurospora</taxon>
    </lineage>
</organism>
<dbReference type="InterPro" id="IPR005828">
    <property type="entry name" value="MFS_sugar_transport-like"/>
</dbReference>
<reference evidence="7" key="1">
    <citation type="journal article" date="2023" name="Mol. Phylogenet. Evol.">
        <title>Genome-scale phylogeny and comparative genomics of the fungal order Sordariales.</title>
        <authorList>
            <person name="Hensen N."/>
            <person name="Bonometti L."/>
            <person name="Westerberg I."/>
            <person name="Brannstrom I.O."/>
            <person name="Guillou S."/>
            <person name="Cros-Aarteil S."/>
            <person name="Calhoun S."/>
            <person name="Haridas S."/>
            <person name="Kuo A."/>
            <person name="Mondo S."/>
            <person name="Pangilinan J."/>
            <person name="Riley R."/>
            <person name="LaButti K."/>
            <person name="Andreopoulos B."/>
            <person name="Lipzen A."/>
            <person name="Chen C."/>
            <person name="Yan M."/>
            <person name="Daum C."/>
            <person name="Ng V."/>
            <person name="Clum A."/>
            <person name="Steindorff A."/>
            <person name="Ohm R.A."/>
            <person name="Martin F."/>
            <person name="Silar P."/>
            <person name="Natvig D.O."/>
            <person name="Lalanne C."/>
            <person name="Gautier V."/>
            <person name="Ament-Velasquez S.L."/>
            <person name="Kruys A."/>
            <person name="Hutchinson M.I."/>
            <person name="Powell A.J."/>
            <person name="Barry K."/>
            <person name="Miller A.N."/>
            <person name="Grigoriev I.V."/>
            <person name="Debuchy R."/>
            <person name="Gladieux P."/>
            <person name="Hiltunen Thoren M."/>
            <person name="Johannesson H."/>
        </authorList>
    </citation>
    <scope>NUCLEOTIDE SEQUENCE</scope>
    <source>
        <strain evidence="7">CBS 626.80</strain>
    </source>
</reference>
<keyword evidence="2 6" id="KW-0812">Transmembrane</keyword>
<protein>
    <submittedName>
        <fullName evidence="7">Uncharacterized protein</fullName>
    </submittedName>
</protein>
<dbReference type="PANTHER" id="PTHR48022">
    <property type="entry name" value="PLASTIDIC GLUCOSE TRANSPORTER 4"/>
    <property type="match status" value="1"/>
</dbReference>
<evidence type="ECO:0000256" key="2">
    <source>
        <dbReference type="ARBA" id="ARBA00022692"/>
    </source>
</evidence>
<dbReference type="InterPro" id="IPR050360">
    <property type="entry name" value="MFS_Sugar_Transporters"/>
</dbReference>
<evidence type="ECO:0000313" key="7">
    <source>
        <dbReference type="EMBL" id="KAK3947083.1"/>
    </source>
</evidence>
<evidence type="ECO:0000256" key="4">
    <source>
        <dbReference type="ARBA" id="ARBA00023136"/>
    </source>
</evidence>
<feature type="transmembrane region" description="Helical" evidence="6">
    <location>
        <begin position="38"/>
        <end position="64"/>
    </location>
</feature>
<keyword evidence="4 6" id="KW-0472">Membrane</keyword>
<dbReference type="GO" id="GO:0016020">
    <property type="term" value="C:membrane"/>
    <property type="evidence" value="ECO:0007669"/>
    <property type="project" value="UniProtKB-SubCell"/>
</dbReference>
<reference evidence="7" key="2">
    <citation type="submission" date="2023-06" db="EMBL/GenBank/DDBJ databases">
        <authorList>
            <consortium name="Lawrence Berkeley National Laboratory"/>
            <person name="Mondo S.J."/>
            <person name="Hensen N."/>
            <person name="Bonometti L."/>
            <person name="Westerberg I."/>
            <person name="Brannstrom I.O."/>
            <person name="Guillou S."/>
            <person name="Cros-Aarteil S."/>
            <person name="Calhoun S."/>
            <person name="Haridas S."/>
            <person name="Kuo A."/>
            <person name="Pangilinan J."/>
            <person name="Riley R."/>
            <person name="Labutti K."/>
            <person name="Andreopoulos B."/>
            <person name="Lipzen A."/>
            <person name="Chen C."/>
            <person name="Yanf M."/>
            <person name="Daum C."/>
            <person name="Ng V."/>
            <person name="Clum A."/>
            <person name="Steindorff A."/>
            <person name="Ohm R."/>
            <person name="Martin F."/>
            <person name="Silar P."/>
            <person name="Natvig D."/>
            <person name="Lalanne C."/>
            <person name="Gautier V."/>
            <person name="Ament-Velasquez S.L."/>
            <person name="Kruys A."/>
            <person name="Hutchinson M.I."/>
            <person name="Powell A.J."/>
            <person name="Barry K."/>
            <person name="Miller A.N."/>
            <person name="Grigoriev I.V."/>
            <person name="Debuchy R."/>
            <person name="Gladieux P."/>
            <person name="Thoren M.H."/>
            <person name="Johannesson H."/>
        </authorList>
    </citation>
    <scope>NUCLEOTIDE SEQUENCE</scope>
    <source>
        <strain evidence="7">CBS 626.80</strain>
    </source>
</reference>
<dbReference type="InterPro" id="IPR036259">
    <property type="entry name" value="MFS_trans_sf"/>
</dbReference>
<evidence type="ECO:0000256" key="1">
    <source>
        <dbReference type="ARBA" id="ARBA00004141"/>
    </source>
</evidence>
<dbReference type="AlphaFoldDB" id="A0AAN6NLM3"/>
<evidence type="ECO:0000256" key="5">
    <source>
        <dbReference type="SAM" id="MobiDB-lite"/>
    </source>
</evidence>
<feature type="transmembrane region" description="Helical" evidence="6">
    <location>
        <begin position="76"/>
        <end position="98"/>
    </location>
</feature>
<accession>A0AAN6NLM3</accession>
<keyword evidence="8" id="KW-1185">Reference proteome</keyword>
<dbReference type="PANTHER" id="PTHR48022:SF10">
    <property type="entry name" value="MAJOR FACILITATOR SUPERFAMILY (MFS) PROFILE DOMAIN-CONTAINING PROTEIN"/>
    <property type="match status" value="1"/>
</dbReference>
<dbReference type="GO" id="GO:0005351">
    <property type="term" value="F:carbohydrate:proton symporter activity"/>
    <property type="evidence" value="ECO:0007669"/>
    <property type="project" value="TreeGrafter"/>
</dbReference>
<feature type="compositionally biased region" description="Basic and acidic residues" evidence="5">
    <location>
        <begin position="233"/>
        <end position="252"/>
    </location>
</feature>
<feature type="transmembrane region" description="Helical" evidence="6">
    <location>
        <begin position="119"/>
        <end position="143"/>
    </location>
</feature>
<dbReference type="Pfam" id="PF00083">
    <property type="entry name" value="Sugar_tr"/>
    <property type="match status" value="1"/>
</dbReference>